<dbReference type="EMBL" id="JARAKF010000001">
    <property type="protein sequence ID" value="MDU8994578.1"/>
    <property type="molecule type" value="Genomic_DNA"/>
</dbReference>
<dbReference type="Proteomes" id="UP001257627">
    <property type="component" value="Unassembled WGS sequence"/>
</dbReference>
<feature type="region of interest" description="Disordered" evidence="1">
    <location>
        <begin position="1"/>
        <end position="36"/>
    </location>
</feature>
<comment type="caution">
    <text evidence="2">The sequence shown here is derived from an EMBL/GenBank/DDBJ whole genome shotgun (WGS) entry which is preliminary data.</text>
</comment>
<accession>A0ABU3UKY6</accession>
<sequence>MVGAAPPQIRGERLWCGQRRRPAVPSRARAGTTDDRLTAHGARRTAHVEDKQPIHSWATYIGKTEQDTEYFGLRLDRQRRLPGGVNGGEVPFREYYDLRADPYRLTNRLHGASTEQERRPGVPESARRLTAARAT</sequence>
<feature type="region of interest" description="Disordered" evidence="1">
    <location>
        <begin position="108"/>
        <end position="135"/>
    </location>
</feature>
<reference evidence="2 3" key="1">
    <citation type="submission" date="2023-02" db="EMBL/GenBank/DDBJ databases">
        <authorList>
            <person name="Maleckis M."/>
        </authorList>
    </citation>
    <scope>NUCLEOTIDE SEQUENCE [LARGE SCALE GENOMIC DNA]</scope>
    <source>
        <strain evidence="2 3">P8-A2</strain>
    </source>
</reference>
<evidence type="ECO:0000313" key="3">
    <source>
        <dbReference type="Proteomes" id="UP001257627"/>
    </source>
</evidence>
<evidence type="ECO:0000313" key="2">
    <source>
        <dbReference type="EMBL" id="MDU8994578.1"/>
    </source>
</evidence>
<keyword evidence="3" id="KW-1185">Reference proteome</keyword>
<feature type="compositionally biased region" description="Basic and acidic residues" evidence="1">
    <location>
        <begin position="115"/>
        <end position="127"/>
    </location>
</feature>
<organism evidence="2 3">
    <name type="scientific">Streptomyces mirabilis</name>
    <dbReference type="NCBI Taxonomy" id="68239"/>
    <lineage>
        <taxon>Bacteria</taxon>
        <taxon>Bacillati</taxon>
        <taxon>Actinomycetota</taxon>
        <taxon>Actinomycetes</taxon>
        <taxon>Kitasatosporales</taxon>
        <taxon>Streptomycetaceae</taxon>
        <taxon>Streptomyces</taxon>
    </lineage>
</organism>
<name>A0ABU3UKY6_9ACTN</name>
<dbReference type="RefSeq" id="WP_316732947.1">
    <property type="nucleotide sequence ID" value="NZ_JARAKF010000001.1"/>
</dbReference>
<evidence type="ECO:0000256" key="1">
    <source>
        <dbReference type="SAM" id="MobiDB-lite"/>
    </source>
</evidence>
<protein>
    <submittedName>
        <fullName evidence="2">Uncharacterized protein</fullName>
    </submittedName>
</protein>
<proteinExistence type="predicted"/>
<gene>
    <name evidence="2" type="ORF">PU648_19985</name>
</gene>